<proteinExistence type="inferred from homology"/>
<evidence type="ECO:0000256" key="4">
    <source>
        <dbReference type="SAM" id="MobiDB-lite"/>
    </source>
</evidence>
<dbReference type="Pfam" id="PF07714">
    <property type="entry name" value="PK_Tyr_Ser-Thr"/>
    <property type="match status" value="1"/>
</dbReference>
<dbReference type="Gene3D" id="1.10.510.10">
    <property type="entry name" value="Transferase(Phosphotransferase) domain 1"/>
    <property type="match status" value="1"/>
</dbReference>
<dbReference type="Proteomes" id="UP000235371">
    <property type="component" value="Unassembled WGS sequence"/>
</dbReference>
<keyword evidence="2" id="KW-0547">Nucleotide-binding</keyword>
<evidence type="ECO:0000256" key="1">
    <source>
        <dbReference type="ARBA" id="ARBA00008874"/>
    </source>
</evidence>
<dbReference type="PANTHER" id="PTHR45832">
    <property type="entry name" value="SERINE/THREONINE-PROTEIN KINASE SAMKA-RELATED-RELATED"/>
    <property type="match status" value="1"/>
</dbReference>
<dbReference type="SUPFAM" id="SSF56112">
    <property type="entry name" value="Protein kinase-like (PK-like)"/>
    <property type="match status" value="1"/>
</dbReference>
<dbReference type="STRING" id="1095630.A0A2J6TB48"/>
<dbReference type="EMBL" id="KZ613791">
    <property type="protein sequence ID" value="PMD60254.1"/>
    <property type="molecule type" value="Genomic_DNA"/>
</dbReference>
<feature type="domain" description="Serine-threonine/tyrosine-protein kinase catalytic" evidence="5">
    <location>
        <begin position="148"/>
        <end position="237"/>
    </location>
</feature>
<evidence type="ECO:0000256" key="2">
    <source>
        <dbReference type="ARBA" id="ARBA00022741"/>
    </source>
</evidence>
<evidence type="ECO:0000313" key="7">
    <source>
        <dbReference type="Proteomes" id="UP000235371"/>
    </source>
</evidence>
<evidence type="ECO:0000313" key="6">
    <source>
        <dbReference type="EMBL" id="PMD60254.1"/>
    </source>
</evidence>
<evidence type="ECO:0000256" key="3">
    <source>
        <dbReference type="ARBA" id="ARBA00022840"/>
    </source>
</evidence>
<feature type="compositionally biased region" description="Pro residues" evidence="4">
    <location>
        <begin position="81"/>
        <end position="90"/>
    </location>
</feature>
<gene>
    <name evidence="6" type="ORF">K444DRAFT_652750</name>
</gene>
<dbReference type="OrthoDB" id="3432205at2759"/>
<protein>
    <recommendedName>
        <fullName evidence="5">Serine-threonine/tyrosine-protein kinase catalytic domain-containing protein</fullName>
    </recommendedName>
</protein>
<dbReference type="GO" id="GO:0005524">
    <property type="term" value="F:ATP binding"/>
    <property type="evidence" value="ECO:0007669"/>
    <property type="project" value="UniProtKB-KW"/>
</dbReference>
<dbReference type="RefSeq" id="XP_024737158.1">
    <property type="nucleotide sequence ID" value="XM_024885827.1"/>
</dbReference>
<feature type="compositionally biased region" description="Basic and acidic residues" evidence="4">
    <location>
        <begin position="25"/>
        <end position="35"/>
    </location>
</feature>
<sequence length="340" mass="38393">MQLTMATKSRPKTKFPSSESVSLANREKNDSDNRHTRFPGGVGLQRLSISEKTERSITTLSKREEAVKTISRIPLEVNPPDSTPTRPPPELKTKTTQRAQTPVLQAKSPWDTYKSLRPLQRGGEVTAACTRIDPIKMVAIKKLSPDDFKQFRSCQHKNLLAIIEAYQFEGQIFAITNYTATSLVHIIAIPLQLEELHVSATCQQVFQGMQYLSRFGIAHEKLDSSKVLFSWDGCAKIDSQAHFGNCQSTELALARSVGIIAIEMMQNGISPITEKLVLKDPSRWSPEASNFLDIVSWATLKEIRDHKFLKYVTPTVMIPFVEYARWETVESHYLQIDSNE</sequence>
<feature type="region of interest" description="Disordered" evidence="4">
    <location>
        <begin position="1"/>
        <end position="43"/>
    </location>
</feature>
<dbReference type="PANTHER" id="PTHR45832:SF22">
    <property type="entry name" value="SERINE_THREONINE-PROTEIN KINASE SAMKA-RELATED"/>
    <property type="match status" value="1"/>
</dbReference>
<accession>A0A2J6TB48</accession>
<reference evidence="6 7" key="1">
    <citation type="submission" date="2016-04" db="EMBL/GenBank/DDBJ databases">
        <title>A degradative enzymes factory behind the ericoid mycorrhizal symbiosis.</title>
        <authorList>
            <consortium name="DOE Joint Genome Institute"/>
            <person name="Martino E."/>
            <person name="Morin E."/>
            <person name="Grelet G."/>
            <person name="Kuo A."/>
            <person name="Kohler A."/>
            <person name="Daghino S."/>
            <person name="Barry K."/>
            <person name="Choi C."/>
            <person name="Cichocki N."/>
            <person name="Clum A."/>
            <person name="Copeland A."/>
            <person name="Hainaut M."/>
            <person name="Haridas S."/>
            <person name="Labutti K."/>
            <person name="Lindquist E."/>
            <person name="Lipzen A."/>
            <person name="Khouja H.-R."/>
            <person name="Murat C."/>
            <person name="Ohm R."/>
            <person name="Olson A."/>
            <person name="Spatafora J."/>
            <person name="Veneault-Fourrey C."/>
            <person name="Henrissat B."/>
            <person name="Grigoriev I."/>
            <person name="Martin F."/>
            <person name="Perotto S."/>
        </authorList>
    </citation>
    <scope>NUCLEOTIDE SEQUENCE [LARGE SCALE GENOMIC DNA]</scope>
    <source>
        <strain evidence="6 7">E</strain>
    </source>
</reference>
<dbReference type="AlphaFoldDB" id="A0A2J6TB48"/>
<name>A0A2J6TB48_9HELO</name>
<dbReference type="GeneID" id="36593904"/>
<organism evidence="6 7">
    <name type="scientific">Hyaloscypha bicolor E</name>
    <dbReference type="NCBI Taxonomy" id="1095630"/>
    <lineage>
        <taxon>Eukaryota</taxon>
        <taxon>Fungi</taxon>
        <taxon>Dikarya</taxon>
        <taxon>Ascomycota</taxon>
        <taxon>Pezizomycotina</taxon>
        <taxon>Leotiomycetes</taxon>
        <taxon>Helotiales</taxon>
        <taxon>Hyaloscyphaceae</taxon>
        <taxon>Hyaloscypha</taxon>
        <taxon>Hyaloscypha bicolor</taxon>
    </lineage>
</organism>
<evidence type="ECO:0000259" key="5">
    <source>
        <dbReference type="Pfam" id="PF07714"/>
    </source>
</evidence>
<keyword evidence="3" id="KW-0067">ATP-binding</keyword>
<dbReference type="InterPro" id="IPR051931">
    <property type="entry name" value="PAK3-like"/>
</dbReference>
<dbReference type="InterPro" id="IPR001245">
    <property type="entry name" value="Ser-Thr/Tyr_kinase_cat_dom"/>
</dbReference>
<feature type="region of interest" description="Disordered" evidence="4">
    <location>
        <begin position="70"/>
        <end position="101"/>
    </location>
</feature>
<dbReference type="GO" id="GO:0004672">
    <property type="term" value="F:protein kinase activity"/>
    <property type="evidence" value="ECO:0007669"/>
    <property type="project" value="InterPro"/>
</dbReference>
<dbReference type="InterPro" id="IPR011009">
    <property type="entry name" value="Kinase-like_dom_sf"/>
</dbReference>
<comment type="similarity">
    <text evidence="1">Belongs to the protein kinase superfamily. STE Ser/Thr protein kinase family. STE20 subfamily.</text>
</comment>
<keyword evidence="7" id="KW-1185">Reference proteome</keyword>
<dbReference type="InParanoid" id="A0A2J6TB48"/>